<evidence type="ECO:0000313" key="6">
    <source>
        <dbReference type="Proteomes" id="UP000277579"/>
    </source>
</evidence>
<dbReference type="AlphaFoldDB" id="A0A495LXR8"/>
<dbReference type="GO" id="GO:0043565">
    <property type="term" value="F:sequence-specific DNA binding"/>
    <property type="evidence" value="ECO:0007669"/>
    <property type="project" value="InterPro"/>
</dbReference>
<dbReference type="PANTHER" id="PTHR43280:SF32">
    <property type="entry name" value="TRANSCRIPTIONAL REGULATORY PROTEIN"/>
    <property type="match status" value="1"/>
</dbReference>
<dbReference type="Gene3D" id="1.10.10.60">
    <property type="entry name" value="Homeodomain-like"/>
    <property type="match status" value="1"/>
</dbReference>
<dbReference type="Proteomes" id="UP000277579">
    <property type="component" value="Unassembled WGS sequence"/>
</dbReference>
<evidence type="ECO:0000256" key="1">
    <source>
        <dbReference type="ARBA" id="ARBA00023015"/>
    </source>
</evidence>
<evidence type="ECO:0000256" key="3">
    <source>
        <dbReference type="ARBA" id="ARBA00023163"/>
    </source>
</evidence>
<keyword evidence="3" id="KW-0804">Transcription</keyword>
<dbReference type="Pfam" id="PF12833">
    <property type="entry name" value="HTH_18"/>
    <property type="match status" value="1"/>
</dbReference>
<dbReference type="InterPro" id="IPR018060">
    <property type="entry name" value="HTH_AraC"/>
</dbReference>
<dbReference type="SMART" id="SM00342">
    <property type="entry name" value="HTH_ARAC"/>
    <property type="match status" value="1"/>
</dbReference>
<feature type="domain" description="HTH araC/xylS-type" evidence="4">
    <location>
        <begin position="25"/>
        <end position="122"/>
    </location>
</feature>
<dbReference type="OrthoDB" id="956952at2"/>
<dbReference type="GO" id="GO:0003700">
    <property type="term" value="F:DNA-binding transcription factor activity"/>
    <property type="evidence" value="ECO:0007669"/>
    <property type="project" value="InterPro"/>
</dbReference>
<protein>
    <submittedName>
        <fullName evidence="5">AraC-like DNA-binding protein</fullName>
    </submittedName>
</protein>
<sequence>MAVIPKKILARQNEITADFLKEIDKHLLDILEGRATEMFEIRDLAAQLFIHPTHLSNTIKLVTGKAPCFFFEEKIMVIAKSMLEENKLSIGQIATLLTFDPSNFTKFFKRFAGLTPKQYREQVLEEKFFLKTEAVTI</sequence>
<keyword evidence="2 5" id="KW-0238">DNA-binding</keyword>
<dbReference type="EMBL" id="RBLC01000006">
    <property type="protein sequence ID" value="RKS18404.1"/>
    <property type="molecule type" value="Genomic_DNA"/>
</dbReference>
<evidence type="ECO:0000313" key="5">
    <source>
        <dbReference type="EMBL" id="RKS18404.1"/>
    </source>
</evidence>
<dbReference type="RefSeq" id="WP_121377495.1">
    <property type="nucleotide sequence ID" value="NZ_RBLC01000006.1"/>
</dbReference>
<evidence type="ECO:0000256" key="2">
    <source>
        <dbReference type="ARBA" id="ARBA00023125"/>
    </source>
</evidence>
<accession>A0A495LXR8</accession>
<name>A0A495LXR8_9FLAO</name>
<dbReference type="InterPro" id="IPR009057">
    <property type="entry name" value="Homeodomain-like_sf"/>
</dbReference>
<comment type="caution">
    <text evidence="5">The sequence shown here is derived from an EMBL/GenBank/DDBJ whole genome shotgun (WGS) entry which is preliminary data.</text>
</comment>
<dbReference type="PANTHER" id="PTHR43280">
    <property type="entry name" value="ARAC-FAMILY TRANSCRIPTIONAL REGULATOR"/>
    <property type="match status" value="1"/>
</dbReference>
<gene>
    <name evidence="5" type="ORF">CLV94_3211</name>
</gene>
<evidence type="ECO:0000259" key="4">
    <source>
        <dbReference type="PROSITE" id="PS01124"/>
    </source>
</evidence>
<reference evidence="5 6" key="1">
    <citation type="submission" date="2018-10" db="EMBL/GenBank/DDBJ databases">
        <title>Genomic Encyclopedia of Archaeal and Bacterial Type Strains, Phase II (KMG-II): from individual species to whole genera.</title>
        <authorList>
            <person name="Goeker M."/>
        </authorList>
    </citation>
    <scope>NUCLEOTIDE SEQUENCE [LARGE SCALE GENOMIC DNA]</scope>
    <source>
        <strain evidence="5 6">DSM 29537</strain>
    </source>
</reference>
<dbReference type="PROSITE" id="PS01124">
    <property type="entry name" value="HTH_ARAC_FAMILY_2"/>
    <property type="match status" value="1"/>
</dbReference>
<organism evidence="5 6">
    <name type="scientific">Flavobacterium endophyticum</name>
    <dbReference type="NCBI Taxonomy" id="1540163"/>
    <lineage>
        <taxon>Bacteria</taxon>
        <taxon>Pseudomonadati</taxon>
        <taxon>Bacteroidota</taxon>
        <taxon>Flavobacteriia</taxon>
        <taxon>Flavobacteriales</taxon>
        <taxon>Flavobacteriaceae</taxon>
        <taxon>Flavobacterium</taxon>
    </lineage>
</organism>
<keyword evidence="1" id="KW-0805">Transcription regulation</keyword>
<proteinExistence type="predicted"/>
<keyword evidence="6" id="KW-1185">Reference proteome</keyword>
<dbReference type="SUPFAM" id="SSF46689">
    <property type="entry name" value="Homeodomain-like"/>
    <property type="match status" value="1"/>
</dbReference>